<reference evidence="1 2" key="1">
    <citation type="journal article" date="2020" name="Mol. Biol. Evol.">
        <title>Interspecific Gene Flow and the Evolution of Specialization in Black and White Rhinoceros.</title>
        <authorList>
            <person name="Moodley Y."/>
            <person name="Westbury M.V."/>
            <person name="Russo I.M."/>
            <person name="Gopalakrishnan S."/>
            <person name="Rakotoarivelo A."/>
            <person name="Olsen R.A."/>
            <person name="Prost S."/>
            <person name="Tunstall T."/>
            <person name="Ryder O.A."/>
            <person name="Dalen L."/>
            <person name="Bruford M.W."/>
        </authorList>
    </citation>
    <scope>NUCLEOTIDE SEQUENCE [LARGE SCALE GENOMIC DNA]</scope>
    <source>
        <strain evidence="1">SBR-YM</strain>
        <tissue evidence="1">Skin</tissue>
    </source>
</reference>
<name>A0A7J7EHF8_DICBM</name>
<keyword evidence="2" id="KW-1185">Reference proteome</keyword>
<evidence type="ECO:0000313" key="2">
    <source>
        <dbReference type="Proteomes" id="UP000551758"/>
    </source>
</evidence>
<dbReference type="AlphaFoldDB" id="A0A7J7EHF8"/>
<evidence type="ECO:0000313" key="1">
    <source>
        <dbReference type="EMBL" id="KAF5915168.1"/>
    </source>
</evidence>
<proteinExistence type="predicted"/>
<sequence>MELRDTCRVYLKGLEGTLDVEGTLPIQAVRCGNDVGAEFYSEPASTYSGVVICSQARSPGAAMKLQVVDLLLTSSRMIIN</sequence>
<comment type="caution">
    <text evidence="1">The sequence shown here is derived from an EMBL/GenBank/DDBJ whole genome shotgun (WGS) entry which is preliminary data.</text>
</comment>
<gene>
    <name evidence="1" type="ORF">HPG69_011631</name>
</gene>
<protein>
    <submittedName>
        <fullName evidence="1">Uncharacterized protein</fullName>
    </submittedName>
</protein>
<organism evidence="1 2">
    <name type="scientific">Diceros bicornis minor</name>
    <name type="common">South-central black rhinoceros</name>
    <dbReference type="NCBI Taxonomy" id="77932"/>
    <lineage>
        <taxon>Eukaryota</taxon>
        <taxon>Metazoa</taxon>
        <taxon>Chordata</taxon>
        <taxon>Craniata</taxon>
        <taxon>Vertebrata</taxon>
        <taxon>Euteleostomi</taxon>
        <taxon>Mammalia</taxon>
        <taxon>Eutheria</taxon>
        <taxon>Laurasiatheria</taxon>
        <taxon>Perissodactyla</taxon>
        <taxon>Rhinocerotidae</taxon>
        <taxon>Diceros</taxon>
    </lineage>
</organism>
<accession>A0A7J7EHF8</accession>
<dbReference type="Proteomes" id="UP000551758">
    <property type="component" value="Unassembled WGS sequence"/>
</dbReference>
<dbReference type="EMBL" id="JACDTQ010002883">
    <property type="protein sequence ID" value="KAF5915168.1"/>
    <property type="molecule type" value="Genomic_DNA"/>
</dbReference>